<dbReference type="InterPro" id="IPR036392">
    <property type="entry name" value="PLAT/LH2_dom_sf"/>
</dbReference>
<feature type="domain" description="PLAT" evidence="3">
    <location>
        <begin position="27"/>
        <end position="157"/>
    </location>
</feature>
<dbReference type="Gene3D" id="2.60.60.20">
    <property type="entry name" value="PLAT/LH2 domain"/>
    <property type="match status" value="1"/>
</dbReference>
<proteinExistence type="predicted"/>
<dbReference type="EMBL" id="GISG01165560">
    <property type="protein sequence ID" value="MBA4650531.1"/>
    <property type="molecule type" value="Transcribed_RNA"/>
</dbReference>
<dbReference type="Pfam" id="PF01477">
    <property type="entry name" value="PLAT"/>
    <property type="match status" value="1"/>
</dbReference>
<evidence type="ECO:0000259" key="3">
    <source>
        <dbReference type="PROSITE" id="PS50095"/>
    </source>
</evidence>
<evidence type="ECO:0000313" key="4">
    <source>
        <dbReference type="EMBL" id="MBA4650166.1"/>
    </source>
</evidence>
<feature type="chain" id="PRO_5033586773" description="PLAT domain-containing protein" evidence="2">
    <location>
        <begin position="27"/>
        <end position="184"/>
    </location>
</feature>
<dbReference type="SUPFAM" id="SSF49723">
    <property type="entry name" value="Lipase/lipooxygenase domain (PLAT/LH2 domain)"/>
    <property type="match status" value="1"/>
</dbReference>
<keyword evidence="2" id="KW-0732">Signal</keyword>
<dbReference type="PROSITE" id="PS50095">
    <property type="entry name" value="PLAT"/>
    <property type="match status" value="1"/>
</dbReference>
<protein>
    <recommendedName>
        <fullName evidence="3">PLAT domain-containing protein</fullName>
    </recommendedName>
</protein>
<dbReference type="InterPro" id="IPR001024">
    <property type="entry name" value="PLAT/LH2_dom"/>
</dbReference>
<evidence type="ECO:0000256" key="1">
    <source>
        <dbReference type="PROSITE-ProRule" id="PRU00152"/>
    </source>
</evidence>
<dbReference type="PANTHER" id="PTHR31718:SF60">
    <property type="entry name" value="LIPOXYGENASE HOMOLOGY DOMAIN-CONTAINING PROTEIN 1"/>
    <property type="match status" value="1"/>
</dbReference>
<reference evidence="4" key="1">
    <citation type="journal article" date="2013" name="J. Plant Res.">
        <title>Effect of fungi and light on seed germination of three Opuntia species from semiarid lands of central Mexico.</title>
        <authorList>
            <person name="Delgado-Sanchez P."/>
            <person name="Jimenez-Bremont J.F."/>
            <person name="Guerrero-Gonzalez Mde L."/>
            <person name="Flores J."/>
        </authorList>
    </citation>
    <scope>NUCLEOTIDE SEQUENCE</scope>
    <source>
        <tissue evidence="4">Cladode</tissue>
    </source>
</reference>
<sequence length="184" mass="20018">MDMKANHVWFCMVLMIFICFASYSSGCTYDISVKTANEPSAGTQAAVALVLSGSLPSPFTISQTDLRQIGVNGPIYPYFQQGQLDRFRVYQTGMGCVKLCHMTLSHDNTGPDPSWDVEYVEVIAFTDNAVKQFDSKFPVNRWLATDKEPYSTSASVDVDCNANGVEARAGLASSLVCPCATNVA</sequence>
<dbReference type="EMBL" id="GISG01163896">
    <property type="protein sequence ID" value="MBA4650166.1"/>
    <property type="molecule type" value="Transcribed_RNA"/>
</dbReference>
<dbReference type="EMBL" id="GISG01165564">
    <property type="protein sequence ID" value="MBA4650533.1"/>
    <property type="molecule type" value="Transcribed_RNA"/>
</dbReference>
<dbReference type="PANTHER" id="PTHR31718">
    <property type="entry name" value="PLAT DOMAIN-CONTAINING PROTEIN"/>
    <property type="match status" value="1"/>
</dbReference>
<organism evidence="4">
    <name type="scientific">Opuntia streptacantha</name>
    <name type="common">Prickly pear cactus</name>
    <name type="synonym">Opuntia cardona</name>
    <dbReference type="NCBI Taxonomy" id="393608"/>
    <lineage>
        <taxon>Eukaryota</taxon>
        <taxon>Viridiplantae</taxon>
        <taxon>Streptophyta</taxon>
        <taxon>Embryophyta</taxon>
        <taxon>Tracheophyta</taxon>
        <taxon>Spermatophyta</taxon>
        <taxon>Magnoliopsida</taxon>
        <taxon>eudicotyledons</taxon>
        <taxon>Gunneridae</taxon>
        <taxon>Pentapetalae</taxon>
        <taxon>Caryophyllales</taxon>
        <taxon>Cactineae</taxon>
        <taxon>Cactaceae</taxon>
        <taxon>Opuntioideae</taxon>
        <taxon>Opuntia</taxon>
    </lineage>
</organism>
<reference evidence="4" key="2">
    <citation type="submission" date="2020-07" db="EMBL/GenBank/DDBJ databases">
        <authorList>
            <person name="Vera ALvarez R."/>
            <person name="Arias-Moreno D.M."/>
            <person name="Jimenez-Jacinto V."/>
            <person name="Jimenez-Bremont J.F."/>
            <person name="Swaminathan K."/>
            <person name="Moose S.P."/>
            <person name="Guerrero-Gonzalez M.L."/>
            <person name="Marino-Ramirez L."/>
            <person name="Landsman D."/>
            <person name="Rodriguez-Kessler M."/>
            <person name="Delgado-Sanchez P."/>
        </authorList>
    </citation>
    <scope>NUCLEOTIDE SEQUENCE</scope>
    <source>
        <tissue evidence="4">Cladode</tissue>
    </source>
</reference>
<dbReference type="AlphaFoldDB" id="A0A7C9DV23"/>
<evidence type="ECO:0000256" key="2">
    <source>
        <dbReference type="SAM" id="SignalP"/>
    </source>
</evidence>
<accession>A0A7C9DV23</accession>
<comment type="caution">
    <text evidence="1">Lacks conserved residue(s) required for the propagation of feature annotation.</text>
</comment>
<feature type="signal peptide" evidence="2">
    <location>
        <begin position="1"/>
        <end position="26"/>
    </location>
</feature>
<name>A0A7C9DV23_OPUST</name>